<sequence length="359" mass="40995">MKKLIALFLGVTMVLSGCGMGSDKSADAIEKYGSDTLKFYNWGEYVGEDVINNFQREYGVKVISEYFDSNEMMYTKIQAGDVYDVLVPSDYMIQRLIENDYLMELDKSLIPNEEFLYEGVKNLDFDPEGKYSVPYFWGSVGIVYNKNNVDIKDLEKEGFNILKNTKYKGNIYIYDSERDAFMVALKALGYSMNTDNEAEIDEAYNWLVELNNTMEPAYVTDEVIDSMVNGTKDMAIVYSGDAAYILSENEDMGFFMPSTGTNIWCDAMVIPKNAENPKLAHEFINYILSYDASYDNSYTVGYASTNKFVLDDMSCEGGEYYENEAYIPRTDNPNDEVFKDNIVLKEKLSNLWIKVKASN</sequence>
<dbReference type="InterPro" id="IPR006059">
    <property type="entry name" value="SBP"/>
</dbReference>
<reference evidence="7" key="1">
    <citation type="submission" date="2020-10" db="EMBL/GenBank/DDBJ databases">
        <authorList>
            <person name="Gilroy R."/>
        </authorList>
    </citation>
    <scope>NUCLEOTIDE SEQUENCE</scope>
    <source>
        <strain evidence="7">F6-4510</strain>
    </source>
</reference>
<dbReference type="GO" id="GO:0015846">
    <property type="term" value="P:polyamine transport"/>
    <property type="evidence" value="ECO:0007669"/>
    <property type="project" value="InterPro"/>
</dbReference>
<proteinExistence type="predicted"/>
<keyword evidence="4" id="KW-0574">Periplasm</keyword>
<feature type="chain" id="PRO_5038477037" evidence="6">
    <location>
        <begin position="22"/>
        <end position="359"/>
    </location>
</feature>
<dbReference type="GO" id="GO:0042597">
    <property type="term" value="C:periplasmic space"/>
    <property type="evidence" value="ECO:0007669"/>
    <property type="project" value="UniProtKB-SubCell"/>
</dbReference>
<dbReference type="PROSITE" id="PS51257">
    <property type="entry name" value="PROKAR_LIPOPROTEIN"/>
    <property type="match status" value="1"/>
</dbReference>
<dbReference type="Pfam" id="PF13416">
    <property type="entry name" value="SBP_bac_8"/>
    <property type="match status" value="1"/>
</dbReference>
<dbReference type="Gene3D" id="3.40.190.10">
    <property type="entry name" value="Periplasmic binding protein-like II"/>
    <property type="match status" value="2"/>
</dbReference>
<dbReference type="Proteomes" id="UP000823611">
    <property type="component" value="Unassembled WGS sequence"/>
</dbReference>
<evidence type="ECO:0000256" key="6">
    <source>
        <dbReference type="SAM" id="SignalP"/>
    </source>
</evidence>
<dbReference type="AlphaFoldDB" id="A0A9D9H3H5"/>
<keyword evidence="3 6" id="KW-0732">Signal</keyword>
<name>A0A9D9H3H5_9FIRM</name>
<dbReference type="InterPro" id="IPR001188">
    <property type="entry name" value="Sperm_putr-bd"/>
</dbReference>
<dbReference type="PIRSF" id="PIRSF019574">
    <property type="entry name" value="Periplasmic_polyamine_BP"/>
    <property type="match status" value="1"/>
</dbReference>
<evidence type="ECO:0000256" key="5">
    <source>
        <dbReference type="PIRSR" id="PIRSR019574-1"/>
    </source>
</evidence>
<evidence type="ECO:0000256" key="2">
    <source>
        <dbReference type="ARBA" id="ARBA00022448"/>
    </source>
</evidence>
<evidence type="ECO:0000313" key="8">
    <source>
        <dbReference type="Proteomes" id="UP000823611"/>
    </source>
</evidence>
<accession>A0A9D9H3H5</accession>
<keyword evidence="2" id="KW-0813">Transport</keyword>
<evidence type="ECO:0000256" key="1">
    <source>
        <dbReference type="ARBA" id="ARBA00004418"/>
    </source>
</evidence>
<dbReference type="SUPFAM" id="SSF53850">
    <property type="entry name" value="Periplasmic binding protein-like II"/>
    <property type="match status" value="1"/>
</dbReference>
<protein>
    <submittedName>
        <fullName evidence="7">ABC transporter substrate-binding protein</fullName>
    </submittedName>
</protein>
<organism evidence="7 8">
    <name type="scientific">Candidatus Fimicola merdigallinarum</name>
    <dbReference type="NCBI Taxonomy" id="2840819"/>
    <lineage>
        <taxon>Bacteria</taxon>
        <taxon>Bacillati</taxon>
        <taxon>Bacillota</taxon>
        <taxon>Clostridia</taxon>
        <taxon>Lachnospirales</taxon>
        <taxon>Lachnospiraceae</taxon>
        <taxon>Lachnospiraceae incertae sedis</taxon>
        <taxon>Candidatus Fimicola</taxon>
    </lineage>
</organism>
<dbReference type="PANTHER" id="PTHR30222:SF17">
    <property type="entry name" value="SPERMIDINE_PUTRESCINE-BINDING PERIPLASMIC PROTEIN"/>
    <property type="match status" value="1"/>
</dbReference>
<dbReference type="PRINTS" id="PR00909">
    <property type="entry name" value="SPERMDNBNDNG"/>
</dbReference>
<evidence type="ECO:0000256" key="3">
    <source>
        <dbReference type="ARBA" id="ARBA00022729"/>
    </source>
</evidence>
<feature type="signal peptide" evidence="6">
    <location>
        <begin position="1"/>
        <end position="21"/>
    </location>
</feature>
<reference evidence="7" key="2">
    <citation type="journal article" date="2021" name="PeerJ">
        <title>Extensive microbial diversity within the chicken gut microbiome revealed by metagenomics and culture.</title>
        <authorList>
            <person name="Gilroy R."/>
            <person name="Ravi A."/>
            <person name="Getino M."/>
            <person name="Pursley I."/>
            <person name="Horton D.L."/>
            <person name="Alikhan N.F."/>
            <person name="Baker D."/>
            <person name="Gharbi K."/>
            <person name="Hall N."/>
            <person name="Watson M."/>
            <person name="Adriaenssens E.M."/>
            <person name="Foster-Nyarko E."/>
            <person name="Jarju S."/>
            <person name="Secka A."/>
            <person name="Antonio M."/>
            <person name="Oren A."/>
            <person name="Chaudhuri R.R."/>
            <person name="La Ragione R."/>
            <person name="Hildebrand F."/>
            <person name="Pallen M.J."/>
        </authorList>
    </citation>
    <scope>NUCLEOTIDE SEQUENCE</scope>
    <source>
        <strain evidence="7">F6-4510</strain>
    </source>
</reference>
<comment type="caution">
    <text evidence="7">The sequence shown here is derived from an EMBL/GenBank/DDBJ whole genome shotgun (WGS) entry which is preliminary data.</text>
</comment>
<feature type="binding site" evidence="5">
    <location>
        <position position="44"/>
    </location>
    <ligand>
        <name>spermidine</name>
        <dbReference type="ChEBI" id="CHEBI:57834"/>
    </ligand>
</feature>
<dbReference type="EMBL" id="JADIMX010000090">
    <property type="protein sequence ID" value="MBO8434644.1"/>
    <property type="molecule type" value="Genomic_DNA"/>
</dbReference>
<evidence type="ECO:0000313" key="7">
    <source>
        <dbReference type="EMBL" id="MBO8434644.1"/>
    </source>
</evidence>
<comment type="subcellular location">
    <subcellularLocation>
        <location evidence="1">Periplasm</location>
    </subcellularLocation>
</comment>
<evidence type="ECO:0000256" key="4">
    <source>
        <dbReference type="ARBA" id="ARBA00022764"/>
    </source>
</evidence>
<gene>
    <name evidence="7" type="ORF">IAC55_04905</name>
</gene>
<dbReference type="CDD" id="cd13663">
    <property type="entry name" value="PBP2_PotD_PotF_like_2"/>
    <property type="match status" value="1"/>
</dbReference>
<dbReference type="GO" id="GO:0019808">
    <property type="term" value="F:polyamine binding"/>
    <property type="evidence" value="ECO:0007669"/>
    <property type="project" value="InterPro"/>
</dbReference>
<dbReference type="PANTHER" id="PTHR30222">
    <property type="entry name" value="SPERMIDINE/PUTRESCINE-BINDING PERIPLASMIC PROTEIN"/>
    <property type="match status" value="1"/>
</dbReference>
<feature type="binding site" evidence="5">
    <location>
        <position position="91"/>
    </location>
    <ligand>
        <name>spermidine</name>
        <dbReference type="ChEBI" id="CHEBI:57834"/>
    </ligand>
</feature>